<feature type="compositionally biased region" description="Basic and acidic residues" evidence="1">
    <location>
        <begin position="66"/>
        <end position="101"/>
    </location>
</feature>
<proteinExistence type="predicted"/>
<feature type="compositionally biased region" description="Basic and acidic residues" evidence="1">
    <location>
        <begin position="374"/>
        <end position="397"/>
    </location>
</feature>
<feature type="compositionally biased region" description="Basic and acidic residues" evidence="1">
    <location>
        <begin position="1"/>
        <end position="23"/>
    </location>
</feature>
<feature type="compositionally biased region" description="Basic and acidic residues" evidence="1">
    <location>
        <begin position="550"/>
        <end position="582"/>
    </location>
</feature>
<comment type="caution">
    <text evidence="2">The sequence shown here is derived from an EMBL/GenBank/DDBJ whole genome shotgun (WGS) entry which is preliminary data.</text>
</comment>
<feature type="region of interest" description="Disordered" evidence="1">
    <location>
        <begin position="293"/>
        <end position="648"/>
    </location>
</feature>
<feature type="compositionally biased region" description="Basic and acidic residues" evidence="1">
    <location>
        <begin position="112"/>
        <end position="130"/>
    </location>
</feature>
<feature type="compositionally biased region" description="Basic and acidic residues" evidence="1">
    <location>
        <begin position="293"/>
        <end position="305"/>
    </location>
</feature>
<dbReference type="Proteomes" id="UP000225706">
    <property type="component" value="Unassembled WGS sequence"/>
</dbReference>
<evidence type="ECO:0000313" key="2">
    <source>
        <dbReference type="EMBL" id="PFX18709.1"/>
    </source>
</evidence>
<feature type="compositionally biased region" description="Acidic residues" evidence="1">
    <location>
        <begin position="131"/>
        <end position="148"/>
    </location>
</feature>
<sequence length="648" mass="75849">MEDEAAKRREQRRKEREARRAERDAEDAADEEKRRKEREERRKRRDGGGGRDEPAEENASARRRREREEEEKRKAEEEAAEKRRKEEERQREEERLKEEERRRRREEEEEEERRRMEEEKNRLNQDHVDGDEQDEEEEEDEEEDEEETIVDRLNPQKKQAILEGLAMELRRIVEEREAKNEPASKEELDALDLKLRSLRMQFRKAEENSNALAKQKRELEEKIKKNANDINRLRTEVKKTEEENNLLIKEGKKVAPQRTVKKTLPPKKGNFVNVVRKAQAAAWEEKFMAMKAKQKESNKMSEELMSKMNRVKRTDSPLLTGLKKDKKDKKKEEKEAAPAWAKTQLKKGGNKPWSDDKKKDGEKKPDWSGRVALKKTEKKDGGDLGESKRQDWREGLKKAPKSPGVDGEAGDPEWKGDPEWARARSARQLKSTRSPIGKPKEHSEAKPKIKPKPEWKTASLRKKEASKSTKTQSEYWQKARPDWAKGKSPIDKPKIPEKPKPKAKDYWEEAKPEWSKGKSSISKPSAGDIKKLAEKKKYEYPTPEWATPGRNKDKEKLDAGTHKGQKASDEQDGNKGLLKAELESIFGKPKPIVKQKRPHSSQDIEESYRASIRKFADHRRNLKVKTKHRPTSNPVRQLLSREDVRSEL</sequence>
<accession>A0A2B4RPI5</accession>
<dbReference type="OrthoDB" id="5987934at2759"/>
<feature type="compositionally biased region" description="Basic and acidic residues" evidence="1">
    <location>
        <begin position="438"/>
        <end position="467"/>
    </location>
</feature>
<organism evidence="2 3">
    <name type="scientific">Stylophora pistillata</name>
    <name type="common">Smooth cauliflower coral</name>
    <dbReference type="NCBI Taxonomy" id="50429"/>
    <lineage>
        <taxon>Eukaryota</taxon>
        <taxon>Metazoa</taxon>
        <taxon>Cnidaria</taxon>
        <taxon>Anthozoa</taxon>
        <taxon>Hexacorallia</taxon>
        <taxon>Scleractinia</taxon>
        <taxon>Astrocoeniina</taxon>
        <taxon>Pocilloporidae</taxon>
        <taxon>Stylophora</taxon>
    </lineage>
</organism>
<feature type="compositionally biased region" description="Basic and acidic residues" evidence="1">
    <location>
        <begin position="412"/>
        <end position="422"/>
    </location>
</feature>
<feature type="compositionally biased region" description="Basic and acidic residues" evidence="1">
    <location>
        <begin position="477"/>
        <end position="516"/>
    </location>
</feature>
<evidence type="ECO:0000313" key="3">
    <source>
        <dbReference type="Proteomes" id="UP000225706"/>
    </source>
</evidence>
<evidence type="ECO:0000256" key="1">
    <source>
        <dbReference type="SAM" id="MobiDB-lite"/>
    </source>
</evidence>
<feature type="compositionally biased region" description="Basic residues" evidence="1">
    <location>
        <begin position="620"/>
        <end position="630"/>
    </location>
</feature>
<dbReference type="AlphaFoldDB" id="A0A2B4RPI5"/>
<reference evidence="3" key="1">
    <citation type="journal article" date="2017" name="bioRxiv">
        <title>Comparative analysis of the genomes of Stylophora pistillata and Acropora digitifera provides evidence for extensive differences between species of corals.</title>
        <authorList>
            <person name="Voolstra C.R."/>
            <person name="Li Y."/>
            <person name="Liew Y.J."/>
            <person name="Baumgarten S."/>
            <person name="Zoccola D."/>
            <person name="Flot J.-F."/>
            <person name="Tambutte S."/>
            <person name="Allemand D."/>
            <person name="Aranda M."/>
        </authorList>
    </citation>
    <scope>NUCLEOTIDE SEQUENCE [LARGE SCALE GENOMIC DNA]</scope>
</reference>
<feature type="compositionally biased region" description="Basic and acidic residues" evidence="1">
    <location>
        <begin position="528"/>
        <end position="539"/>
    </location>
</feature>
<name>A0A2B4RPI5_STYPI</name>
<feature type="compositionally biased region" description="Basic and acidic residues" evidence="1">
    <location>
        <begin position="322"/>
        <end position="336"/>
    </location>
</feature>
<feature type="region of interest" description="Disordered" evidence="1">
    <location>
        <begin position="248"/>
        <end position="267"/>
    </location>
</feature>
<feature type="compositionally biased region" description="Basic and acidic residues" evidence="1">
    <location>
        <begin position="600"/>
        <end position="619"/>
    </location>
</feature>
<feature type="compositionally biased region" description="Basic and acidic residues" evidence="1">
    <location>
        <begin position="639"/>
        <end position="648"/>
    </location>
</feature>
<dbReference type="EMBL" id="LSMT01000396">
    <property type="protein sequence ID" value="PFX18709.1"/>
    <property type="molecule type" value="Genomic_DNA"/>
</dbReference>
<feature type="compositionally biased region" description="Basic and acidic residues" evidence="1">
    <location>
        <begin position="31"/>
        <end position="53"/>
    </location>
</feature>
<protein>
    <submittedName>
        <fullName evidence="2">Reticulocyte-binding protein 2-like a</fullName>
    </submittedName>
</protein>
<feature type="compositionally biased region" description="Basic and acidic residues" evidence="1">
    <location>
        <begin position="353"/>
        <end position="367"/>
    </location>
</feature>
<feature type="region of interest" description="Disordered" evidence="1">
    <location>
        <begin position="1"/>
        <end position="156"/>
    </location>
</feature>
<keyword evidence="3" id="KW-1185">Reference proteome</keyword>
<gene>
    <name evidence="2" type="ORF">AWC38_SpisGene16895</name>
</gene>